<dbReference type="SUPFAM" id="SSF103657">
    <property type="entry name" value="BAR/IMD domain-like"/>
    <property type="match status" value="1"/>
</dbReference>
<dbReference type="PROSITE" id="PS00479">
    <property type="entry name" value="ZF_DAG_PE_1"/>
    <property type="match status" value="1"/>
</dbReference>
<feature type="compositionally biased region" description="Basic and acidic residues" evidence="8">
    <location>
        <begin position="27"/>
        <end position="37"/>
    </location>
</feature>
<dbReference type="Proteomes" id="UP001557470">
    <property type="component" value="Unassembled WGS sequence"/>
</dbReference>
<evidence type="ECO:0008006" key="14">
    <source>
        <dbReference type="Google" id="ProtNLM"/>
    </source>
</evidence>
<feature type="coiled-coil region" evidence="7">
    <location>
        <begin position="461"/>
        <end position="506"/>
    </location>
</feature>
<evidence type="ECO:0000256" key="7">
    <source>
        <dbReference type="SAM" id="Coils"/>
    </source>
</evidence>
<keyword evidence="2" id="KW-0479">Metal-binding</keyword>
<dbReference type="GO" id="GO:0051056">
    <property type="term" value="P:regulation of small GTPase mediated signal transduction"/>
    <property type="evidence" value="ECO:0007669"/>
    <property type="project" value="UniProtKB-ARBA"/>
</dbReference>
<dbReference type="InterPro" id="IPR051025">
    <property type="entry name" value="RhoGAP"/>
</dbReference>
<keyword evidence="3" id="KW-0863">Zinc-finger</keyword>
<dbReference type="SMART" id="SM00109">
    <property type="entry name" value="C1"/>
    <property type="match status" value="1"/>
</dbReference>
<evidence type="ECO:0000256" key="8">
    <source>
        <dbReference type="SAM" id="MobiDB-lite"/>
    </source>
</evidence>
<dbReference type="PROSITE" id="PS51741">
    <property type="entry name" value="F_BAR"/>
    <property type="match status" value="1"/>
</dbReference>
<evidence type="ECO:0000256" key="2">
    <source>
        <dbReference type="ARBA" id="ARBA00022723"/>
    </source>
</evidence>
<dbReference type="GO" id="GO:0008270">
    <property type="term" value="F:zinc ion binding"/>
    <property type="evidence" value="ECO:0007669"/>
    <property type="project" value="UniProtKB-KW"/>
</dbReference>
<feature type="compositionally biased region" description="Polar residues" evidence="8">
    <location>
        <begin position="600"/>
        <end position="617"/>
    </location>
</feature>
<dbReference type="SMART" id="SM00324">
    <property type="entry name" value="RhoGAP"/>
    <property type="match status" value="1"/>
</dbReference>
<evidence type="ECO:0000256" key="1">
    <source>
        <dbReference type="ARBA" id="ARBA00022468"/>
    </source>
</evidence>
<dbReference type="SMART" id="SM00055">
    <property type="entry name" value="FCH"/>
    <property type="match status" value="1"/>
</dbReference>
<dbReference type="GO" id="GO:0005096">
    <property type="term" value="F:GTPase activator activity"/>
    <property type="evidence" value="ECO:0007669"/>
    <property type="project" value="UniProtKB-KW"/>
</dbReference>
<keyword evidence="1" id="KW-0343">GTPase activation</keyword>
<keyword evidence="13" id="KW-1185">Reference proteome</keyword>
<dbReference type="PROSITE" id="PS50238">
    <property type="entry name" value="RHOGAP"/>
    <property type="match status" value="1"/>
</dbReference>
<evidence type="ECO:0000256" key="5">
    <source>
        <dbReference type="ARBA" id="ARBA00023054"/>
    </source>
</evidence>
<evidence type="ECO:0000256" key="6">
    <source>
        <dbReference type="PROSITE-ProRule" id="PRU01077"/>
    </source>
</evidence>
<dbReference type="Gene3D" id="1.20.1270.60">
    <property type="entry name" value="Arfaptin homology (AH) domain/BAR domain"/>
    <property type="match status" value="1"/>
</dbReference>
<dbReference type="InterPro" id="IPR057028">
    <property type="entry name" value="RHG29_45_N"/>
</dbReference>
<dbReference type="InterPro" id="IPR000198">
    <property type="entry name" value="RhoGAP_dom"/>
</dbReference>
<dbReference type="InterPro" id="IPR008936">
    <property type="entry name" value="Rho_GTPase_activation_prot"/>
</dbReference>
<keyword evidence="4" id="KW-0862">Zinc</keyword>
<dbReference type="EMBL" id="JAGEUA010000009">
    <property type="protein sequence ID" value="KAL0966368.1"/>
    <property type="molecule type" value="Genomic_DNA"/>
</dbReference>
<dbReference type="InterPro" id="IPR031160">
    <property type="entry name" value="F_BAR_dom"/>
</dbReference>
<evidence type="ECO:0000259" key="11">
    <source>
        <dbReference type="PROSITE" id="PS51741"/>
    </source>
</evidence>
<evidence type="ECO:0000259" key="9">
    <source>
        <dbReference type="PROSITE" id="PS50081"/>
    </source>
</evidence>
<dbReference type="Pfam" id="PF22699">
    <property type="entry name" value="GMIP-like_FCH"/>
    <property type="match status" value="1"/>
</dbReference>
<evidence type="ECO:0000313" key="12">
    <source>
        <dbReference type="EMBL" id="KAL0966368.1"/>
    </source>
</evidence>
<feature type="compositionally biased region" description="Polar residues" evidence="8">
    <location>
        <begin position="41"/>
        <end position="60"/>
    </location>
</feature>
<dbReference type="Gene3D" id="1.10.555.10">
    <property type="entry name" value="Rho GTPase activation protein"/>
    <property type="match status" value="1"/>
</dbReference>
<reference evidence="12 13" key="1">
    <citation type="submission" date="2024-06" db="EMBL/GenBank/DDBJ databases">
        <authorList>
            <person name="Pan Q."/>
            <person name="Wen M."/>
            <person name="Jouanno E."/>
            <person name="Zahm M."/>
            <person name="Klopp C."/>
            <person name="Cabau C."/>
            <person name="Louis A."/>
            <person name="Berthelot C."/>
            <person name="Parey E."/>
            <person name="Roest Crollius H."/>
            <person name="Montfort J."/>
            <person name="Robinson-Rechavi M."/>
            <person name="Bouchez O."/>
            <person name="Lampietro C."/>
            <person name="Lopez Roques C."/>
            <person name="Donnadieu C."/>
            <person name="Postlethwait J."/>
            <person name="Bobe J."/>
            <person name="Verreycken H."/>
            <person name="Guiguen Y."/>
        </authorList>
    </citation>
    <scope>NUCLEOTIDE SEQUENCE [LARGE SCALE GENOMIC DNA]</scope>
    <source>
        <strain evidence="12">Up_M1</strain>
        <tissue evidence="12">Testis</tissue>
    </source>
</reference>
<dbReference type="Pfam" id="PF00130">
    <property type="entry name" value="C1_1"/>
    <property type="match status" value="1"/>
</dbReference>
<dbReference type="InterPro" id="IPR001060">
    <property type="entry name" value="FCH_dom"/>
</dbReference>
<dbReference type="InterPro" id="IPR054713">
    <property type="entry name" value="GMIP/FCHO2-like_FCH"/>
</dbReference>
<gene>
    <name evidence="12" type="ORF">UPYG_G00294440</name>
</gene>
<feature type="domain" description="Rho-GAP" evidence="10">
    <location>
        <begin position="769"/>
        <end position="982"/>
    </location>
</feature>
<evidence type="ECO:0000259" key="10">
    <source>
        <dbReference type="PROSITE" id="PS50238"/>
    </source>
</evidence>
<dbReference type="InterPro" id="IPR002219">
    <property type="entry name" value="PKC_DAG/PE"/>
</dbReference>
<dbReference type="InterPro" id="IPR046349">
    <property type="entry name" value="C1-like_sf"/>
</dbReference>
<dbReference type="PANTHER" id="PTHR15228">
    <property type="entry name" value="SPERMATHECAL PHYSIOLOGY VARIANT"/>
    <property type="match status" value="1"/>
</dbReference>
<feature type="region of interest" description="Disordered" evidence="8">
    <location>
        <begin position="26"/>
        <end position="83"/>
    </location>
</feature>
<accession>A0ABD0W9I3</accession>
<evidence type="ECO:0000256" key="4">
    <source>
        <dbReference type="ARBA" id="ARBA00022833"/>
    </source>
</evidence>
<sequence length="1048" mass="116525">MFSRIKRELNQTTVSKKIDLGSFVSHKSSEQPAKDGDSPITFPSSVQNTQSPCCPTTSSLLHPRLPMATSSSPVPGPCLKRSTPLSRHASAASFPLQLAGAWVFGNNKGKGVSRASSPTTEASEMGIDVEDIPHLLRDVAHFAEAVEKLKEMVLGEDRQVGNLTDRKLDPHTSAQESLGEVLRVLRHVIGAYPLLNTVEILTAAGTLISKVKGFSYDNSSDMCKQDFEKAIETMAVAFSSNVSELLMGEVDSSTLLSLPLTERSRSMENLHGLDSVQGTDCQCHDRREQHEYCMLRRQQVDVRLQLSEGGVESALSYAKAVSRYIKDLISYIEKRTALEMEFAKGLQRLYQCCKQNISQPSMPLVSIYSVALERESEQSTGLQQTTASIHTDLQHLLHCRQEHERRCREVRELWLKPHRKLTDAESSLRKARGLYMIRCEEYDKAKSRVEEELQGGGSKALDRKRRMEEEAKTKAEEAEVVYRACISEAEARFQEREQTKVNALRQIHDVIRHTDQTLRSVTVSYYQLMHMQTAALPLHYQTLCESSKLYEPGQQYAAYARYLHSRPEDASSTSPESTRHLLTNPDPVAHYYFEPYSSNQLPAHPRLSSSDAETPNTTEEEGAGDRVTQRAVQGYQSLNSWPTTSDSDILGGLYGLESSVTGDLSKCNEEQQEPDENVSSFEQDINWKESQMAVITGPFRNVGMSKAAKTHKLRKLRTPAKCRVCDSFVYFQGGECEECLLACHRRCLESLAIQCGHKKLEGRLSLFGRDLTQGLGGHDGVPLIIRMCITEIERRALTMKGIYRVNGVKTRVEKLCQAFENGKELVDLSQASHHDISNMLKLYLRQLPEPIFPFCLYPFLMGLAKESLLSSPPSPEGGVLVDMGPDTPLEVLTLVQNLRALMLAELPKANMATLRYITQHLCRICECEQENKMSASNLGIVFGPTLMRPRPSGATVSLSSLVDYPHQARITETLIVFYSTVFDEDSPSTPVSPSNVSLSQDSEGEEGPACGAVGGAIEGRTDSNKDMVETPPTSHAGTPVESDSTEEL</sequence>
<dbReference type="SUPFAM" id="SSF57889">
    <property type="entry name" value="Cysteine-rich domain"/>
    <property type="match status" value="1"/>
</dbReference>
<evidence type="ECO:0000313" key="13">
    <source>
        <dbReference type="Proteomes" id="UP001557470"/>
    </source>
</evidence>
<proteinExistence type="predicted"/>
<feature type="compositionally biased region" description="Basic and acidic residues" evidence="8">
    <location>
        <begin position="1019"/>
        <end position="1028"/>
    </location>
</feature>
<dbReference type="PROSITE" id="PS50081">
    <property type="entry name" value="ZF_DAG_PE_2"/>
    <property type="match status" value="1"/>
</dbReference>
<dbReference type="AlphaFoldDB" id="A0ABD0W9I3"/>
<comment type="caution">
    <text evidence="12">The sequence shown here is derived from an EMBL/GenBank/DDBJ whole genome shotgun (WGS) entry which is preliminary data.</text>
</comment>
<feature type="region of interest" description="Disordered" evidence="8">
    <location>
        <begin position="600"/>
        <end position="628"/>
    </location>
</feature>
<feature type="domain" description="Phorbol-ester/DAG-type" evidence="9">
    <location>
        <begin position="710"/>
        <end position="755"/>
    </location>
</feature>
<dbReference type="InterPro" id="IPR027267">
    <property type="entry name" value="AH/BAR_dom_sf"/>
</dbReference>
<dbReference type="SUPFAM" id="SSF48350">
    <property type="entry name" value="GTPase activation domain, GAP"/>
    <property type="match status" value="1"/>
</dbReference>
<feature type="compositionally biased region" description="Low complexity" evidence="8">
    <location>
        <begin position="987"/>
        <end position="999"/>
    </location>
</feature>
<feature type="region of interest" description="Disordered" evidence="8">
    <location>
        <begin position="986"/>
        <end position="1048"/>
    </location>
</feature>
<protein>
    <recommendedName>
        <fullName evidence="14">Minor histocompatibility protein HA-1</fullName>
    </recommendedName>
</protein>
<keyword evidence="5 6" id="KW-0175">Coiled coil</keyword>
<name>A0ABD0W9I3_UMBPY</name>
<evidence type="ECO:0000256" key="3">
    <source>
        <dbReference type="ARBA" id="ARBA00022771"/>
    </source>
</evidence>
<organism evidence="12 13">
    <name type="scientific">Umbra pygmaea</name>
    <name type="common">Eastern mudminnow</name>
    <dbReference type="NCBI Taxonomy" id="75934"/>
    <lineage>
        <taxon>Eukaryota</taxon>
        <taxon>Metazoa</taxon>
        <taxon>Chordata</taxon>
        <taxon>Craniata</taxon>
        <taxon>Vertebrata</taxon>
        <taxon>Euteleostomi</taxon>
        <taxon>Actinopterygii</taxon>
        <taxon>Neopterygii</taxon>
        <taxon>Teleostei</taxon>
        <taxon>Protacanthopterygii</taxon>
        <taxon>Esociformes</taxon>
        <taxon>Umbridae</taxon>
        <taxon>Umbra</taxon>
    </lineage>
</organism>
<feature type="domain" description="F-BAR" evidence="11">
    <location>
        <begin position="298"/>
        <end position="555"/>
    </location>
</feature>
<dbReference type="Pfam" id="PF00620">
    <property type="entry name" value="RhoGAP"/>
    <property type="match status" value="1"/>
</dbReference>
<dbReference type="Gene3D" id="3.30.60.20">
    <property type="match status" value="1"/>
</dbReference>
<dbReference type="CDD" id="cd20816">
    <property type="entry name" value="C1_GMIP-like"/>
    <property type="match status" value="1"/>
</dbReference>
<dbReference type="Pfam" id="PF24235">
    <property type="entry name" value="RHG29_45_N"/>
    <property type="match status" value="1"/>
</dbReference>
<dbReference type="PANTHER" id="PTHR15228:SF18">
    <property type="entry name" value="RHO GTPASE-ACTIVATING PROTEIN 45"/>
    <property type="match status" value="1"/>
</dbReference>